<gene>
    <name evidence="2" type="ORF">PAXRUDRAFT_826866</name>
</gene>
<dbReference type="EMBL" id="KN825033">
    <property type="protein sequence ID" value="KIK95594.1"/>
    <property type="molecule type" value="Genomic_DNA"/>
</dbReference>
<name>A0A0D0E3R2_9AGAM</name>
<dbReference type="Proteomes" id="UP000054538">
    <property type="component" value="Unassembled WGS sequence"/>
</dbReference>
<accession>A0A0D0E3R2</accession>
<keyword evidence="3" id="KW-1185">Reference proteome</keyword>
<proteinExistence type="predicted"/>
<protein>
    <submittedName>
        <fullName evidence="2">Uncharacterized protein</fullName>
    </submittedName>
</protein>
<reference evidence="3" key="2">
    <citation type="submission" date="2015-01" db="EMBL/GenBank/DDBJ databases">
        <title>Evolutionary Origins and Diversification of the Mycorrhizal Mutualists.</title>
        <authorList>
            <consortium name="DOE Joint Genome Institute"/>
            <consortium name="Mycorrhizal Genomics Consortium"/>
            <person name="Kohler A."/>
            <person name="Kuo A."/>
            <person name="Nagy L.G."/>
            <person name="Floudas D."/>
            <person name="Copeland A."/>
            <person name="Barry K.W."/>
            <person name="Cichocki N."/>
            <person name="Veneault-Fourrey C."/>
            <person name="LaButti K."/>
            <person name="Lindquist E.A."/>
            <person name="Lipzen A."/>
            <person name="Lundell T."/>
            <person name="Morin E."/>
            <person name="Murat C."/>
            <person name="Riley R."/>
            <person name="Ohm R."/>
            <person name="Sun H."/>
            <person name="Tunlid A."/>
            <person name="Henrissat B."/>
            <person name="Grigoriev I.V."/>
            <person name="Hibbett D.S."/>
            <person name="Martin F."/>
        </authorList>
    </citation>
    <scope>NUCLEOTIDE SEQUENCE [LARGE SCALE GENOMIC DNA]</scope>
    <source>
        <strain evidence="3">Ve08.2h10</strain>
    </source>
</reference>
<reference evidence="2 3" key="1">
    <citation type="submission" date="2014-04" db="EMBL/GenBank/DDBJ databases">
        <authorList>
            <consortium name="DOE Joint Genome Institute"/>
            <person name="Kuo A."/>
            <person name="Kohler A."/>
            <person name="Jargeat P."/>
            <person name="Nagy L.G."/>
            <person name="Floudas D."/>
            <person name="Copeland A."/>
            <person name="Barry K.W."/>
            <person name="Cichocki N."/>
            <person name="Veneault-Fourrey C."/>
            <person name="LaButti K."/>
            <person name="Lindquist E.A."/>
            <person name="Lipzen A."/>
            <person name="Lundell T."/>
            <person name="Morin E."/>
            <person name="Murat C."/>
            <person name="Sun H."/>
            <person name="Tunlid A."/>
            <person name="Henrissat B."/>
            <person name="Grigoriev I.V."/>
            <person name="Hibbett D.S."/>
            <person name="Martin F."/>
            <person name="Nordberg H.P."/>
            <person name="Cantor M.N."/>
            <person name="Hua S.X."/>
        </authorList>
    </citation>
    <scope>NUCLEOTIDE SEQUENCE [LARGE SCALE GENOMIC DNA]</scope>
    <source>
        <strain evidence="2 3">Ve08.2h10</strain>
    </source>
</reference>
<dbReference type="HOGENOM" id="CLU_169821_0_0_1"/>
<feature type="region of interest" description="Disordered" evidence="1">
    <location>
        <begin position="1"/>
        <end position="21"/>
    </location>
</feature>
<dbReference type="OrthoDB" id="2699051at2759"/>
<evidence type="ECO:0000256" key="1">
    <source>
        <dbReference type="SAM" id="MobiDB-lite"/>
    </source>
</evidence>
<dbReference type="InParanoid" id="A0A0D0E3R2"/>
<organism evidence="2 3">
    <name type="scientific">Paxillus rubicundulus Ve08.2h10</name>
    <dbReference type="NCBI Taxonomy" id="930991"/>
    <lineage>
        <taxon>Eukaryota</taxon>
        <taxon>Fungi</taxon>
        <taxon>Dikarya</taxon>
        <taxon>Basidiomycota</taxon>
        <taxon>Agaricomycotina</taxon>
        <taxon>Agaricomycetes</taxon>
        <taxon>Agaricomycetidae</taxon>
        <taxon>Boletales</taxon>
        <taxon>Paxilineae</taxon>
        <taxon>Paxillaceae</taxon>
        <taxon>Paxillus</taxon>
    </lineage>
</organism>
<evidence type="ECO:0000313" key="2">
    <source>
        <dbReference type="EMBL" id="KIK95594.1"/>
    </source>
</evidence>
<sequence>MSGRGRGRGTSSKDETHAASSGATLCVTWETSTSSGRTSKLVTWLTDHPVDCIVLFSDDRSAPCPQGKPSGRMKQEICAVIAEVIFKDDADWGQAFSTYPANFAKVVQDCLGT</sequence>
<dbReference type="AlphaFoldDB" id="A0A0D0E3R2"/>
<evidence type="ECO:0000313" key="3">
    <source>
        <dbReference type="Proteomes" id="UP000054538"/>
    </source>
</evidence>